<proteinExistence type="predicted"/>
<organism evidence="1 2">
    <name type="scientific">Digitaria exilis</name>
    <dbReference type="NCBI Taxonomy" id="1010633"/>
    <lineage>
        <taxon>Eukaryota</taxon>
        <taxon>Viridiplantae</taxon>
        <taxon>Streptophyta</taxon>
        <taxon>Embryophyta</taxon>
        <taxon>Tracheophyta</taxon>
        <taxon>Spermatophyta</taxon>
        <taxon>Magnoliopsida</taxon>
        <taxon>Liliopsida</taxon>
        <taxon>Poales</taxon>
        <taxon>Poaceae</taxon>
        <taxon>PACMAD clade</taxon>
        <taxon>Panicoideae</taxon>
        <taxon>Panicodae</taxon>
        <taxon>Paniceae</taxon>
        <taxon>Anthephorinae</taxon>
        <taxon>Digitaria</taxon>
    </lineage>
</organism>
<sequence length="83" mass="9074">MIKLRLCVPGSLYATHVGQPIVWLPAVVACKGPSMHFCSILLPPSISTMLSCFARASILSFGLFLQVPIEEDLVCEFHGLLMK</sequence>
<name>A0A835G2E0_9POAL</name>
<dbReference type="AlphaFoldDB" id="A0A835G2E0"/>
<protein>
    <submittedName>
        <fullName evidence="1">Uncharacterized protein</fullName>
    </submittedName>
</protein>
<comment type="caution">
    <text evidence="1">The sequence shown here is derived from an EMBL/GenBank/DDBJ whole genome shotgun (WGS) entry which is preliminary data.</text>
</comment>
<keyword evidence="2" id="KW-1185">Reference proteome</keyword>
<evidence type="ECO:0000313" key="1">
    <source>
        <dbReference type="EMBL" id="KAF8783725.1"/>
    </source>
</evidence>
<evidence type="ECO:0000313" key="2">
    <source>
        <dbReference type="Proteomes" id="UP000636709"/>
    </source>
</evidence>
<accession>A0A835G2E0</accession>
<dbReference type="PROSITE" id="PS51257">
    <property type="entry name" value="PROKAR_LIPOPROTEIN"/>
    <property type="match status" value="1"/>
</dbReference>
<gene>
    <name evidence="1" type="ORF">HU200_000157</name>
</gene>
<dbReference type="EMBL" id="JACEFO010000036">
    <property type="protein sequence ID" value="KAF8783725.1"/>
    <property type="molecule type" value="Genomic_DNA"/>
</dbReference>
<dbReference type="Proteomes" id="UP000636709">
    <property type="component" value="Unassembled WGS sequence"/>
</dbReference>
<reference evidence="1" key="1">
    <citation type="submission" date="2020-07" db="EMBL/GenBank/DDBJ databases">
        <title>Genome sequence and genetic diversity analysis of an under-domesticated orphan crop, white fonio (Digitaria exilis).</title>
        <authorList>
            <person name="Bennetzen J.L."/>
            <person name="Chen S."/>
            <person name="Ma X."/>
            <person name="Wang X."/>
            <person name="Yssel A.E.J."/>
            <person name="Chaluvadi S.R."/>
            <person name="Johnson M."/>
            <person name="Gangashetty P."/>
            <person name="Hamidou F."/>
            <person name="Sanogo M.D."/>
            <person name="Zwaenepoel A."/>
            <person name="Wallace J."/>
            <person name="Van De Peer Y."/>
            <person name="Van Deynze A."/>
        </authorList>
    </citation>
    <scope>NUCLEOTIDE SEQUENCE</scope>
    <source>
        <tissue evidence="1">Leaves</tissue>
    </source>
</reference>